<accession>A0ABQ9ZRL7</accession>
<proteinExistence type="predicted"/>
<comment type="caution">
    <text evidence="2">The sequence shown here is derived from an EMBL/GenBank/DDBJ whole genome shotgun (WGS) entry which is preliminary data.</text>
</comment>
<dbReference type="EMBL" id="JAOYFB010000005">
    <property type="protein sequence ID" value="KAK4015560.1"/>
    <property type="molecule type" value="Genomic_DNA"/>
</dbReference>
<organism evidence="2 3">
    <name type="scientific">Daphnia magna</name>
    <dbReference type="NCBI Taxonomy" id="35525"/>
    <lineage>
        <taxon>Eukaryota</taxon>
        <taxon>Metazoa</taxon>
        <taxon>Ecdysozoa</taxon>
        <taxon>Arthropoda</taxon>
        <taxon>Crustacea</taxon>
        <taxon>Branchiopoda</taxon>
        <taxon>Diplostraca</taxon>
        <taxon>Cladocera</taxon>
        <taxon>Anomopoda</taxon>
        <taxon>Daphniidae</taxon>
        <taxon>Daphnia</taxon>
    </lineage>
</organism>
<dbReference type="Proteomes" id="UP001234178">
    <property type="component" value="Unassembled WGS sequence"/>
</dbReference>
<feature type="compositionally biased region" description="Polar residues" evidence="1">
    <location>
        <begin position="28"/>
        <end position="37"/>
    </location>
</feature>
<name>A0ABQ9ZRL7_9CRUS</name>
<feature type="compositionally biased region" description="Basic and acidic residues" evidence="1">
    <location>
        <begin position="49"/>
        <end position="91"/>
    </location>
</feature>
<sequence>MVDQPWGRTAPPVPTTKKKRGSKMGGSQRVNLQHTLYNNTKQNNTKNTRLHDDSDEAKTGEIQDDATNRRDGEARKRQGEDDQVKGGEAKTTRLKAVRQRRPA</sequence>
<feature type="region of interest" description="Disordered" evidence="1">
    <location>
        <begin position="1"/>
        <end position="103"/>
    </location>
</feature>
<keyword evidence="3" id="KW-1185">Reference proteome</keyword>
<evidence type="ECO:0000313" key="3">
    <source>
        <dbReference type="Proteomes" id="UP001234178"/>
    </source>
</evidence>
<evidence type="ECO:0000256" key="1">
    <source>
        <dbReference type="SAM" id="MobiDB-lite"/>
    </source>
</evidence>
<feature type="compositionally biased region" description="Basic residues" evidence="1">
    <location>
        <begin position="92"/>
        <end position="103"/>
    </location>
</feature>
<protein>
    <submittedName>
        <fullName evidence="2">Uncharacterized protein</fullName>
    </submittedName>
</protein>
<gene>
    <name evidence="2" type="ORF">OUZ56_030534</name>
</gene>
<evidence type="ECO:0000313" key="2">
    <source>
        <dbReference type="EMBL" id="KAK4015560.1"/>
    </source>
</evidence>
<feature type="compositionally biased region" description="Low complexity" evidence="1">
    <location>
        <begin position="38"/>
        <end position="47"/>
    </location>
</feature>
<reference evidence="2 3" key="1">
    <citation type="journal article" date="2023" name="Nucleic Acids Res.">
        <title>The hologenome of Daphnia magna reveals possible DNA methylation and microbiome-mediated evolution of the host genome.</title>
        <authorList>
            <person name="Chaturvedi A."/>
            <person name="Li X."/>
            <person name="Dhandapani V."/>
            <person name="Marshall H."/>
            <person name="Kissane S."/>
            <person name="Cuenca-Cambronero M."/>
            <person name="Asole G."/>
            <person name="Calvet F."/>
            <person name="Ruiz-Romero M."/>
            <person name="Marangio P."/>
            <person name="Guigo R."/>
            <person name="Rago D."/>
            <person name="Mirbahai L."/>
            <person name="Eastwood N."/>
            <person name="Colbourne J.K."/>
            <person name="Zhou J."/>
            <person name="Mallon E."/>
            <person name="Orsini L."/>
        </authorList>
    </citation>
    <scope>NUCLEOTIDE SEQUENCE [LARGE SCALE GENOMIC DNA]</scope>
    <source>
        <strain evidence="2">LRV0_1</strain>
    </source>
</reference>